<dbReference type="InterPro" id="IPR001347">
    <property type="entry name" value="SIS_dom"/>
</dbReference>
<dbReference type="AlphaFoldDB" id="A0A939E3U2"/>
<dbReference type="CDD" id="cd05008">
    <property type="entry name" value="SIS_GlmS_GlmD_1"/>
    <property type="match status" value="1"/>
</dbReference>
<protein>
    <submittedName>
        <fullName evidence="3">SIS domain-containing protein</fullName>
    </submittedName>
</protein>
<comment type="caution">
    <text evidence="3">The sequence shown here is derived from an EMBL/GenBank/DDBJ whole genome shotgun (WGS) entry which is preliminary data.</text>
</comment>
<sequence length="310" mass="34101">MRPAYSRKDHTVSQNLGPHMEEELLSQPDSWQKAVDMVADRDCLPKPGEKVAVVGCGTSWFMAQAYAAMRETAGEGVTDAYTATEARLGGDRDYDTLMVITRSGTTSEIIDLLEQNKQMRSIALLGDVNTKVAELADHVVNLSFADEKSVVQTRFATTALMFLRASLAPKEEIDKAIADARTVIDADVEDFLIDAEQYSFLGTDWRLGLATEAALKMRESCQAWTESYSSMEYRHGPIAIASKGRITWAFGPVPEGLEDQVNNTGATFISSGLDPFADLVKVHRVALATARKRGLDPDHPRNLTRSVILK</sequence>
<dbReference type="GO" id="GO:0097367">
    <property type="term" value="F:carbohydrate derivative binding"/>
    <property type="evidence" value="ECO:0007669"/>
    <property type="project" value="InterPro"/>
</dbReference>
<keyword evidence="4" id="KW-1185">Reference proteome</keyword>
<dbReference type="Pfam" id="PF01380">
    <property type="entry name" value="SIS"/>
    <property type="match status" value="1"/>
</dbReference>
<proteinExistence type="predicted"/>
<evidence type="ECO:0000313" key="4">
    <source>
        <dbReference type="Proteomes" id="UP000664332"/>
    </source>
</evidence>
<feature type="domain" description="SIS" evidence="2">
    <location>
        <begin position="34"/>
        <end position="176"/>
    </location>
</feature>
<accession>A0A939E3U2</accession>
<dbReference type="PROSITE" id="PS51464">
    <property type="entry name" value="SIS"/>
    <property type="match status" value="1"/>
</dbReference>
<dbReference type="Proteomes" id="UP000664332">
    <property type="component" value="Unassembled WGS sequence"/>
</dbReference>
<gene>
    <name evidence="3" type="ORF">JZY06_09940</name>
</gene>
<organism evidence="3 4">
    <name type="scientific">Corynebacterium mendelii</name>
    <dbReference type="NCBI Taxonomy" id="2765362"/>
    <lineage>
        <taxon>Bacteria</taxon>
        <taxon>Bacillati</taxon>
        <taxon>Actinomycetota</taxon>
        <taxon>Actinomycetes</taxon>
        <taxon>Mycobacteriales</taxon>
        <taxon>Corynebacteriaceae</taxon>
        <taxon>Corynebacterium</taxon>
    </lineage>
</organism>
<evidence type="ECO:0000256" key="1">
    <source>
        <dbReference type="ARBA" id="ARBA00022737"/>
    </source>
</evidence>
<dbReference type="SUPFAM" id="SSF53697">
    <property type="entry name" value="SIS domain"/>
    <property type="match status" value="1"/>
</dbReference>
<dbReference type="Gene3D" id="3.40.50.10490">
    <property type="entry name" value="Glucose-6-phosphate isomerase like protein, domain 1"/>
    <property type="match status" value="3"/>
</dbReference>
<dbReference type="InterPro" id="IPR035466">
    <property type="entry name" value="GlmS/AgaS_SIS"/>
</dbReference>
<dbReference type="InterPro" id="IPR046348">
    <property type="entry name" value="SIS_dom_sf"/>
</dbReference>
<keyword evidence="1" id="KW-0677">Repeat</keyword>
<name>A0A939E3U2_9CORY</name>
<dbReference type="GO" id="GO:1901135">
    <property type="term" value="P:carbohydrate derivative metabolic process"/>
    <property type="evidence" value="ECO:0007669"/>
    <property type="project" value="InterPro"/>
</dbReference>
<dbReference type="CDD" id="cd05009">
    <property type="entry name" value="SIS_GlmS_GlmD_2"/>
    <property type="match status" value="1"/>
</dbReference>
<dbReference type="InterPro" id="IPR035490">
    <property type="entry name" value="GlmS/FrlB_SIS"/>
</dbReference>
<evidence type="ECO:0000259" key="2">
    <source>
        <dbReference type="PROSITE" id="PS51464"/>
    </source>
</evidence>
<dbReference type="PANTHER" id="PTHR10937">
    <property type="entry name" value="GLUCOSAMINE--FRUCTOSE-6-PHOSPHATE AMINOTRANSFERASE, ISOMERIZING"/>
    <property type="match status" value="1"/>
</dbReference>
<evidence type="ECO:0000313" key="3">
    <source>
        <dbReference type="EMBL" id="MBN9644927.1"/>
    </source>
</evidence>
<dbReference type="PANTHER" id="PTHR10937:SF4">
    <property type="entry name" value="GLUCOSAMINE-6-PHOSPHATE DEAMINASE"/>
    <property type="match status" value="1"/>
</dbReference>
<dbReference type="EMBL" id="JAFLEQ010000016">
    <property type="protein sequence ID" value="MBN9644927.1"/>
    <property type="molecule type" value="Genomic_DNA"/>
</dbReference>
<reference evidence="3" key="1">
    <citation type="submission" date="2021-03" db="EMBL/GenBank/DDBJ databases">
        <authorList>
            <person name="Sun Q."/>
        </authorList>
    </citation>
    <scope>NUCLEOTIDE SEQUENCE</scope>
    <source>
        <strain evidence="3">CCM 8862</strain>
    </source>
</reference>